<dbReference type="Proteomes" id="UP000002195">
    <property type="component" value="Unassembled WGS sequence"/>
</dbReference>
<dbReference type="HOGENOM" id="CLU_3018291_0_0_1"/>
<dbReference type="EMBL" id="AAFI02000111">
    <property type="protein sequence ID" value="EAL63248.1"/>
    <property type="molecule type" value="Genomic_DNA"/>
</dbReference>
<comment type="caution">
    <text evidence="1">The sequence shown here is derived from an EMBL/GenBank/DDBJ whole genome shotgun (WGS) entry which is preliminary data.</text>
</comment>
<dbReference type="SMR" id="Q54IZ5"/>
<dbReference type="PaxDb" id="44689-DDB0187953"/>
<dbReference type="InParanoid" id="Q54IZ5"/>
<accession>Q54IZ5</accession>
<reference evidence="1 2" key="1">
    <citation type="journal article" date="2005" name="Nature">
        <title>The genome of the social amoeba Dictyostelium discoideum.</title>
        <authorList>
            <consortium name="The Dictyostelium discoideum Sequencing Consortium"/>
            <person name="Eichinger L."/>
            <person name="Pachebat J.A."/>
            <person name="Glockner G."/>
            <person name="Rajandream M.A."/>
            <person name="Sucgang R."/>
            <person name="Berriman M."/>
            <person name="Song J."/>
            <person name="Olsen R."/>
            <person name="Szafranski K."/>
            <person name="Xu Q."/>
            <person name="Tunggal B."/>
            <person name="Kummerfeld S."/>
            <person name="Madera M."/>
            <person name="Konfortov B.A."/>
            <person name="Rivero F."/>
            <person name="Bankier A.T."/>
            <person name="Lehmann R."/>
            <person name="Hamlin N."/>
            <person name="Davies R."/>
            <person name="Gaudet P."/>
            <person name="Fey P."/>
            <person name="Pilcher K."/>
            <person name="Chen G."/>
            <person name="Saunders D."/>
            <person name="Sodergren E."/>
            <person name="Davis P."/>
            <person name="Kerhornou A."/>
            <person name="Nie X."/>
            <person name="Hall N."/>
            <person name="Anjard C."/>
            <person name="Hemphill L."/>
            <person name="Bason N."/>
            <person name="Farbrother P."/>
            <person name="Desany B."/>
            <person name="Just E."/>
            <person name="Morio T."/>
            <person name="Rost R."/>
            <person name="Churcher C."/>
            <person name="Cooper J."/>
            <person name="Haydock S."/>
            <person name="van Driessche N."/>
            <person name="Cronin A."/>
            <person name="Goodhead I."/>
            <person name="Muzny D."/>
            <person name="Mourier T."/>
            <person name="Pain A."/>
            <person name="Lu M."/>
            <person name="Harper D."/>
            <person name="Lindsay R."/>
            <person name="Hauser H."/>
            <person name="James K."/>
            <person name="Quiles M."/>
            <person name="Madan Babu M."/>
            <person name="Saito T."/>
            <person name="Buchrieser C."/>
            <person name="Wardroper A."/>
            <person name="Felder M."/>
            <person name="Thangavelu M."/>
            <person name="Johnson D."/>
            <person name="Knights A."/>
            <person name="Loulseged H."/>
            <person name="Mungall K."/>
            <person name="Oliver K."/>
            <person name="Price C."/>
            <person name="Quail M.A."/>
            <person name="Urushihara H."/>
            <person name="Hernandez J."/>
            <person name="Rabbinowitsch E."/>
            <person name="Steffen D."/>
            <person name="Sanders M."/>
            <person name="Ma J."/>
            <person name="Kohara Y."/>
            <person name="Sharp S."/>
            <person name="Simmonds M."/>
            <person name="Spiegler S."/>
            <person name="Tivey A."/>
            <person name="Sugano S."/>
            <person name="White B."/>
            <person name="Walker D."/>
            <person name="Woodward J."/>
            <person name="Winckler T."/>
            <person name="Tanaka Y."/>
            <person name="Shaulsky G."/>
            <person name="Schleicher M."/>
            <person name="Weinstock G."/>
            <person name="Rosenthal A."/>
            <person name="Cox E.C."/>
            <person name="Chisholm R.L."/>
            <person name="Gibbs R."/>
            <person name="Loomis W.F."/>
            <person name="Platzer M."/>
            <person name="Kay R.R."/>
            <person name="Williams J."/>
            <person name="Dear P.H."/>
            <person name="Noegel A.A."/>
            <person name="Barrell B."/>
            <person name="Kuspa A."/>
        </authorList>
    </citation>
    <scope>NUCLEOTIDE SEQUENCE [LARGE SCALE GENOMIC DNA]</scope>
    <source>
        <strain evidence="1 2">AX4</strain>
    </source>
</reference>
<name>Q54IZ5_DICDI</name>
<dbReference type="GeneID" id="8626612"/>
<dbReference type="VEuPathDB" id="AmoebaDB:DDB_G0288445"/>
<dbReference type="AlphaFoldDB" id="Q54IZ5"/>
<evidence type="ECO:0000313" key="2">
    <source>
        <dbReference type="Proteomes" id="UP000002195"/>
    </source>
</evidence>
<dbReference type="RefSeq" id="XP_636735.1">
    <property type="nucleotide sequence ID" value="XM_631643.1"/>
</dbReference>
<keyword evidence="2" id="KW-1185">Reference proteome</keyword>
<protein>
    <submittedName>
        <fullName evidence="1">Uncharacterized protein</fullName>
    </submittedName>
</protein>
<dbReference type="KEGG" id="ddi:DDB_G0288445"/>
<gene>
    <name evidence="1" type="ORF">DDB_G0288445</name>
</gene>
<organism evidence="1 2">
    <name type="scientific">Dictyostelium discoideum</name>
    <name type="common">Social amoeba</name>
    <dbReference type="NCBI Taxonomy" id="44689"/>
    <lineage>
        <taxon>Eukaryota</taxon>
        <taxon>Amoebozoa</taxon>
        <taxon>Evosea</taxon>
        <taxon>Eumycetozoa</taxon>
        <taxon>Dictyostelia</taxon>
        <taxon>Dictyosteliales</taxon>
        <taxon>Dictyosteliaceae</taxon>
        <taxon>Dictyostelium</taxon>
    </lineage>
</organism>
<proteinExistence type="predicted"/>
<sequence>MKDLYLDLRKRENECKENGEKRNNVNSFNKIIKLRVTDDIEYSELLFWKIFRNSDQ</sequence>
<evidence type="ECO:0000313" key="1">
    <source>
        <dbReference type="EMBL" id="EAL63248.1"/>
    </source>
</evidence>